<evidence type="ECO:0000256" key="1">
    <source>
        <dbReference type="ARBA" id="ARBA00004141"/>
    </source>
</evidence>
<dbReference type="EMBL" id="QZKI01000061">
    <property type="protein sequence ID" value="RJP71248.1"/>
    <property type="molecule type" value="Genomic_DNA"/>
</dbReference>
<dbReference type="InterPro" id="IPR027470">
    <property type="entry name" value="Cation_efflux_CTD"/>
</dbReference>
<dbReference type="SUPFAM" id="SSF161111">
    <property type="entry name" value="Cation efflux protein transmembrane domain-like"/>
    <property type="match status" value="1"/>
</dbReference>
<dbReference type="Pfam" id="PF01545">
    <property type="entry name" value="Cation_efflux"/>
    <property type="match status" value="1"/>
</dbReference>
<dbReference type="GO" id="GO:0006882">
    <property type="term" value="P:intracellular zinc ion homeostasis"/>
    <property type="evidence" value="ECO:0007669"/>
    <property type="project" value="TreeGrafter"/>
</dbReference>
<evidence type="ECO:0000313" key="12">
    <source>
        <dbReference type="Proteomes" id="UP000285961"/>
    </source>
</evidence>
<dbReference type="Proteomes" id="UP000285961">
    <property type="component" value="Unassembled WGS sequence"/>
</dbReference>
<dbReference type="InterPro" id="IPR003731">
    <property type="entry name" value="Di-Nase_FeMo-co_biosynth"/>
</dbReference>
<evidence type="ECO:0000259" key="9">
    <source>
        <dbReference type="Pfam" id="PF02579"/>
    </source>
</evidence>
<dbReference type="InterPro" id="IPR036105">
    <property type="entry name" value="DiNase_FeMo-co_biosyn_sf"/>
</dbReference>
<comment type="similarity">
    <text evidence="2">Belongs to the cation diffusion facilitator (CDF) transporter (TC 2.A.4) family.</text>
</comment>
<dbReference type="InterPro" id="IPR027469">
    <property type="entry name" value="Cation_efflux_TMD_sf"/>
</dbReference>
<dbReference type="NCBIfam" id="TIGR01297">
    <property type="entry name" value="CDF"/>
    <property type="match status" value="1"/>
</dbReference>
<evidence type="ECO:0000259" key="10">
    <source>
        <dbReference type="Pfam" id="PF16916"/>
    </source>
</evidence>
<dbReference type="SUPFAM" id="SSF160240">
    <property type="entry name" value="Cation efflux protein cytoplasmic domain-like"/>
    <property type="match status" value="1"/>
</dbReference>
<dbReference type="Gene3D" id="1.20.1510.10">
    <property type="entry name" value="Cation efflux protein transmembrane domain"/>
    <property type="match status" value="1"/>
</dbReference>
<gene>
    <name evidence="11" type="ORF">C4532_07770</name>
</gene>
<feature type="transmembrane region" description="Helical" evidence="7">
    <location>
        <begin position="87"/>
        <end position="108"/>
    </location>
</feature>
<feature type="transmembrane region" description="Helical" evidence="7">
    <location>
        <begin position="128"/>
        <end position="147"/>
    </location>
</feature>
<keyword evidence="5 7" id="KW-1133">Transmembrane helix</keyword>
<evidence type="ECO:0000259" key="8">
    <source>
        <dbReference type="Pfam" id="PF01545"/>
    </source>
</evidence>
<dbReference type="GO" id="GO:0005886">
    <property type="term" value="C:plasma membrane"/>
    <property type="evidence" value="ECO:0007669"/>
    <property type="project" value="TreeGrafter"/>
</dbReference>
<name>A0A419F0C6_9BACT</name>
<evidence type="ECO:0000256" key="3">
    <source>
        <dbReference type="ARBA" id="ARBA00022448"/>
    </source>
</evidence>
<keyword evidence="6 7" id="KW-0472">Membrane</keyword>
<dbReference type="PANTHER" id="PTHR43840:SF15">
    <property type="entry name" value="MITOCHONDRIAL METAL TRANSPORTER 1-RELATED"/>
    <property type="match status" value="1"/>
</dbReference>
<dbReference type="GO" id="GO:0015086">
    <property type="term" value="F:cadmium ion transmembrane transporter activity"/>
    <property type="evidence" value="ECO:0007669"/>
    <property type="project" value="TreeGrafter"/>
</dbReference>
<dbReference type="Pfam" id="PF16916">
    <property type="entry name" value="ZT_dimer"/>
    <property type="match status" value="1"/>
</dbReference>
<feature type="domain" description="Cation efflux protein transmembrane" evidence="8">
    <location>
        <begin position="1"/>
        <end position="184"/>
    </location>
</feature>
<organism evidence="11 12">
    <name type="scientific">Candidatus Abyssobacteria bacterium SURF_17</name>
    <dbReference type="NCBI Taxonomy" id="2093361"/>
    <lineage>
        <taxon>Bacteria</taxon>
        <taxon>Pseudomonadati</taxon>
        <taxon>Candidatus Hydrogenedentota</taxon>
        <taxon>Candidatus Abyssobacteria</taxon>
    </lineage>
</organism>
<comment type="caution">
    <text evidence="11">The sequence shown here is derived from an EMBL/GenBank/DDBJ whole genome shotgun (WGS) entry which is preliminary data.</text>
</comment>
<evidence type="ECO:0000313" key="11">
    <source>
        <dbReference type="EMBL" id="RJP71248.1"/>
    </source>
</evidence>
<accession>A0A419F0C6</accession>
<dbReference type="InterPro" id="IPR058533">
    <property type="entry name" value="Cation_efflux_TM"/>
</dbReference>
<dbReference type="SUPFAM" id="SSF53146">
    <property type="entry name" value="Nitrogenase accessory factor-like"/>
    <property type="match status" value="1"/>
</dbReference>
<dbReference type="InterPro" id="IPR002524">
    <property type="entry name" value="Cation_efflux"/>
</dbReference>
<reference evidence="11 12" key="1">
    <citation type="journal article" date="2017" name="ISME J.">
        <title>Energy and carbon metabolisms in a deep terrestrial subsurface fluid microbial community.</title>
        <authorList>
            <person name="Momper L."/>
            <person name="Jungbluth S.P."/>
            <person name="Lee M.D."/>
            <person name="Amend J.P."/>
        </authorList>
    </citation>
    <scope>NUCLEOTIDE SEQUENCE [LARGE SCALE GENOMIC DNA]</scope>
    <source>
        <strain evidence="11">SURF_17</strain>
    </source>
</reference>
<feature type="transmembrane region" description="Helical" evidence="7">
    <location>
        <begin position="45"/>
        <end position="66"/>
    </location>
</feature>
<keyword evidence="3" id="KW-0813">Transport</keyword>
<evidence type="ECO:0000256" key="4">
    <source>
        <dbReference type="ARBA" id="ARBA00022692"/>
    </source>
</evidence>
<keyword evidence="4 7" id="KW-0812">Transmembrane</keyword>
<dbReference type="Pfam" id="PF02579">
    <property type="entry name" value="Nitro_FeMo-Co"/>
    <property type="match status" value="1"/>
</dbReference>
<dbReference type="PANTHER" id="PTHR43840">
    <property type="entry name" value="MITOCHONDRIAL METAL TRANSPORTER 1-RELATED"/>
    <property type="match status" value="1"/>
</dbReference>
<evidence type="ECO:0000256" key="7">
    <source>
        <dbReference type="SAM" id="Phobius"/>
    </source>
</evidence>
<dbReference type="Gene3D" id="3.30.70.1350">
    <property type="entry name" value="Cation efflux protein, cytoplasmic domain"/>
    <property type="match status" value="1"/>
</dbReference>
<comment type="subcellular location">
    <subcellularLocation>
        <location evidence="1">Membrane</location>
        <topology evidence="1">Multi-pass membrane protein</topology>
    </subcellularLocation>
</comment>
<evidence type="ECO:0000256" key="5">
    <source>
        <dbReference type="ARBA" id="ARBA00022989"/>
    </source>
</evidence>
<protein>
    <submittedName>
        <fullName evidence="11">Cation diffusion facilitator family transporter</fullName>
    </submittedName>
</protein>
<feature type="domain" description="Cation efflux protein cytoplasmic" evidence="10">
    <location>
        <begin position="189"/>
        <end position="264"/>
    </location>
</feature>
<dbReference type="InterPro" id="IPR050291">
    <property type="entry name" value="CDF_Transporter"/>
</dbReference>
<evidence type="ECO:0000256" key="2">
    <source>
        <dbReference type="ARBA" id="ARBA00008114"/>
    </source>
</evidence>
<feature type="domain" description="Dinitrogenase iron-molybdenum cofactor biosynthesis" evidence="9">
    <location>
        <begin position="281"/>
        <end position="341"/>
    </location>
</feature>
<dbReference type="InterPro" id="IPR036837">
    <property type="entry name" value="Cation_efflux_CTD_sf"/>
</dbReference>
<proteinExistence type="inferred from homology"/>
<sequence>MKAVLALLSGSLAITASVIDSATDSVASLAVYGGLRLSVRKSPRFPLGLYKIENMASVAIALFVFLSGYEIARHVLRGPTDYPDISLATILFLLAGTIATFVFGQYVLVVGKQTESPTLIAEGRHRRVDVLSSSVVLASVLLTYLGFGIELFGITIDRIGAAVVLVFIVRAGWELLSDGMRVLLDASIDSETLDRIRKIIENEPAVTEVNSLIGRNAGRFRFIQATVGVRTDDLQKAYQISERLEANVRKQVPHVERVVIHYEPKPLEHLVVAVPLADDADTISHHFGEAPFFAIVHLRFSDKEIEKRELVKNPFVTLEKAKGIRVAEWLVEHKIDMLMAKEDMRHKGPSYVLADAGVKMEIVSVDRLNEAIDSILSKM</sequence>
<dbReference type="Gene3D" id="3.30.420.130">
    <property type="entry name" value="Dinitrogenase iron-molybdenum cofactor biosynthesis domain"/>
    <property type="match status" value="1"/>
</dbReference>
<evidence type="ECO:0000256" key="6">
    <source>
        <dbReference type="ARBA" id="ARBA00023136"/>
    </source>
</evidence>
<dbReference type="GO" id="GO:0015093">
    <property type="term" value="F:ferrous iron transmembrane transporter activity"/>
    <property type="evidence" value="ECO:0007669"/>
    <property type="project" value="TreeGrafter"/>
</dbReference>
<dbReference type="AlphaFoldDB" id="A0A419F0C6"/>
<dbReference type="GO" id="GO:0015341">
    <property type="term" value="F:zinc efflux antiporter activity"/>
    <property type="evidence" value="ECO:0007669"/>
    <property type="project" value="TreeGrafter"/>
</dbReference>